<sequence length="164" mass="17800">ENITKTSALPHESSPRVTSLNADEGSMQQRIHELMELCTSLQRQQSQMAAKIKDQDLEISRLKERFKSLKDKDRRSAEPTQEDAPITKGIKEIGEELGADKSTELGSNDTEDMVNVLRLMEATNILTSGGAAASVSPTDVLPAAGVPTVSVIFTTASVVTPYTR</sequence>
<feature type="compositionally biased region" description="Basic and acidic residues" evidence="1">
    <location>
        <begin position="65"/>
        <end position="77"/>
    </location>
</feature>
<evidence type="ECO:0000313" key="2">
    <source>
        <dbReference type="EMBL" id="GEY57003.1"/>
    </source>
</evidence>
<feature type="non-terminal residue" evidence="2">
    <location>
        <position position="1"/>
    </location>
</feature>
<feature type="region of interest" description="Disordered" evidence="1">
    <location>
        <begin position="1"/>
        <end position="27"/>
    </location>
</feature>
<dbReference type="InterPro" id="IPR038077">
    <property type="entry name" value="Troponin_sf"/>
</dbReference>
<feature type="region of interest" description="Disordered" evidence="1">
    <location>
        <begin position="65"/>
        <end position="92"/>
    </location>
</feature>
<organism evidence="2">
    <name type="scientific">Tanacetum cinerariifolium</name>
    <name type="common">Dalmatian daisy</name>
    <name type="synonym">Chrysanthemum cinerariifolium</name>
    <dbReference type="NCBI Taxonomy" id="118510"/>
    <lineage>
        <taxon>Eukaryota</taxon>
        <taxon>Viridiplantae</taxon>
        <taxon>Streptophyta</taxon>
        <taxon>Embryophyta</taxon>
        <taxon>Tracheophyta</taxon>
        <taxon>Spermatophyta</taxon>
        <taxon>Magnoliopsida</taxon>
        <taxon>eudicotyledons</taxon>
        <taxon>Gunneridae</taxon>
        <taxon>Pentapetalae</taxon>
        <taxon>asterids</taxon>
        <taxon>campanulids</taxon>
        <taxon>Asterales</taxon>
        <taxon>Asteraceae</taxon>
        <taxon>Asteroideae</taxon>
        <taxon>Anthemideae</taxon>
        <taxon>Anthemidinae</taxon>
        <taxon>Tanacetum</taxon>
    </lineage>
</organism>
<dbReference type="EMBL" id="BKCJ010189825">
    <property type="protein sequence ID" value="GEY57003.1"/>
    <property type="molecule type" value="Genomic_DNA"/>
</dbReference>
<protein>
    <submittedName>
        <fullName evidence="2">Uncharacterized protein</fullName>
    </submittedName>
</protein>
<dbReference type="SUPFAM" id="SSF90250">
    <property type="entry name" value="Troponin coil-coiled subunits"/>
    <property type="match status" value="1"/>
</dbReference>
<gene>
    <name evidence="2" type="ORF">Tci_428977</name>
</gene>
<dbReference type="AlphaFoldDB" id="A0A699HWA9"/>
<comment type="caution">
    <text evidence="2">The sequence shown here is derived from an EMBL/GenBank/DDBJ whole genome shotgun (WGS) entry which is preliminary data.</text>
</comment>
<proteinExistence type="predicted"/>
<reference evidence="2" key="1">
    <citation type="journal article" date="2019" name="Sci. Rep.">
        <title>Draft genome of Tanacetum cinerariifolium, the natural source of mosquito coil.</title>
        <authorList>
            <person name="Yamashiro T."/>
            <person name="Shiraishi A."/>
            <person name="Satake H."/>
            <person name="Nakayama K."/>
        </authorList>
    </citation>
    <scope>NUCLEOTIDE SEQUENCE</scope>
</reference>
<name>A0A699HWA9_TANCI</name>
<evidence type="ECO:0000256" key="1">
    <source>
        <dbReference type="SAM" id="MobiDB-lite"/>
    </source>
</evidence>
<accession>A0A699HWA9</accession>
<feature type="compositionally biased region" description="Polar residues" evidence="1">
    <location>
        <begin position="15"/>
        <end position="27"/>
    </location>
</feature>